<evidence type="ECO:0000313" key="14">
    <source>
        <dbReference type="Proteomes" id="UP000314986"/>
    </source>
</evidence>
<reference evidence="14" key="3">
    <citation type="journal article" date="2014" name="Nature">
        <title>Elephant shark genome provides unique insights into gnathostome evolution.</title>
        <authorList>
            <consortium name="International Elephant Shark Genome Sequencing Consortium"/>
            <person name="Venkatesh B."/>
            <person name="Lee A.P."/>
            <person name="Ravi V."/>
            <person name="Maurya A.K."/>
            <person name="Lian M.M."/>
            <person name="Swann J.B."/>
            <person name="Ohta Y."/>
            <person name="Flajnik M.F."/>
            <person name="Sutoh Y."/>
            <person name="Kasahara M."/>
            <person name="Hoon S."/>
            <person name="Gangu V."/>
            <person name="Roy S.W."/>
            <person name="Irimia M."/>
            <person name="Korzh V."/>
            <person name="Kondrychyn I."/>
            <person name="Lim Z.W."/>
            <person name="Tay B.H."/>
            <person name="Tohari S."/>
            <person name="Kong K.W."/>
            <person name="Ho S."/>
            <person name="Lorente-Galdos B."/>
            <person name="Quilez J."/>
            <person name="Marques-Bonet T."/>
            <person name="Raney B.J."/>
            <person name="Ingham P.W."/>
            <person name="Tay A."/>
            <person name="Hillier L.W."/>
            <person name="Minx P."/>
            <person name="Boehm T."/>
            <person name="Wilson R.K."/>
            <person name="Brenner S."/>
            <person name="Warren W.C."/>
        </authorList>
    </citation>
    <scope>NUCLEOTIDE SEQUENCE [LARGE SCALE GENOMIC DNA]</scope>
</reference>
<proteinExistence type="inferred from homology"/>
<feature type="compositionally biased region" description="Basic and acidic residues" evidence="10">
    <location>
        <begin position="538"/>
        <end position="553"/>
    </location>
</feature>
<dbReference type="GO" id="GO:0009887">
    <property type="term" value="P:animal organ morphogenesis"/>
    <property type="evidence" value="ECO:0007669"/>
    <property type="project" value="TreeGrafter"/>
</dbReference>
<feature type="compositionally biased region" description="Polar residues" evidence="10">
    <location>
        <begin position="397"/>
        <end position="406"/>
    </location>
</feature>
<evidence type="ECO:0000313" key="13">
    <source>
        <dbReference type="Ensembl" id="ENSCMIP00000010150.1"/>
    </source>
</evidence>
<dbReference type="GO" id="GO:0045944">
    <property type="term" value="P:positive regulation of transcription by RNA polymerase II"/>
    <property type="evidence" value="ECO:0007669"/>
    <property type="project" value="TreeGrafter"/>
</dbReference>
<reference evidence="14" key="1">
    <citation type="journal article" date="2006" name="Science">
        <title>Ancient noncoding elements conserved in the human genome.</title>
        <authorList>
            <person name="Venkatesh B."/>
            <person name="Kirkness E.F."/>
            <person name="Loh Y.H."/>
            <person name="Halpern A.L."/>
            <person name="Lee A.P."/>
            <person name="Johnson J."/>
            <person name="Dandona N."/>
            <person name="Viswanathan L.D."/>
            <person name="Tay A."/>
            <person name="Venter J.C."/>
            <person name="Strausberg R.L."/>
            <person name="Brenner S."/>
        </authorList>
    </citation>
    <scope>NUCLEOTIDE SEQUENCE [LARGE SCALE GENOMIC DNA]</scope>
</reference>
<feature type="region of interest" description="Disordered" evidence="10">
    <location>
        <begin position="374"/>
        <end position="413"/>
    </location>
</feature>
<comment type="subcellular location">
    <subcellularLocation>
        <location evidence="1">Nucleus</location>
    </subcellularLocation>
</comment>
<accession>A0A4W3H481</accession>
<dbReference type="Pfam" id="PF13919">
    <property type="entry name" value="ASXH"/>
    <property type="match status" value="1"/>
</dbReference>
<feature type="compositionally biased region" description="Basic and acidic residues" evidence="10">
    <location>
        <begin position="601"/>
        <end position="612"/>
    </location>
</feature>
<keyword evidence="9" id="KW-0539">Nucleus</keyword>
<dbReference type="Ensembl" id="ENSCMIT00000010419.1">
    <property type="protein sequence ID" value="ENSCMIP00000010150.1"/>
    <property type="gene ID" value="ENSCMIG00000005348.1"/>
</dbReference>
<dbReference type="GO" id="GO:0035517">
    <property type="term" value="C:PR-DUB complex"/>
    <property type="evidence" value="ECO:0007669"/>
    <property type="project" value="TreeGrafter"/>
</dbReference>
<evidence type="ECO:0000256" key="9">
    <source>
        <dbReference type="ARBA" id="ARBA00023242"/>
    </source>
</evidence>
<dbReference type="GeneTree" id="ENSGT00520000055578"/>
<keyword evidence="8" id="KW-0804">Transcription</keyword>
<evidence type="ECO:0000259" key="12">
    <source>
        <dbReference type="PROSITE" id="PS51916"/>
    </source>
</evidence>
<evidence type="ECO:0000256" key="2">
    <source>
        <dbReference type="ARBA" id="ARBA00006391"/>
    </source>
</evidence>
<feature type="compositionally biased region" description="Low complexity" evidence="10">
    <location>
        <begin position="766"/>
        <end position="777"/>
    </location>
</feature>
<feature type="compositionally biased region" description="Basic and acidic residues" evidence="10">
    <location>
        <begin position="380"/>
        <end position="396"/>
    </location>
</feature>
<evidence type="ECO:0000256" key="3">
    <source>
        <dbReference type="ARBA" id="ARBA00022491"/>
    </source>
</evidence>
<feature type="region of interest" description="Disordered" evidence="10">
    <location>
        <begin position="1329"/>
        <end position="1355"/>
    </location>
</feature>
<keyword evidence="6" id="KW-0862">Zinc</keyword>
<dbReference type="InParanoid" id="A0A4W3H481"/>
<feature type="domain" description="HTH HARE-type" evidence="11">
    <location>
        <begin position="8"/>
        <end position="82"/>
    </location>
</feature>
<keyword evidence="4" id="KW-0479">Metal-binding</keyword>
<dbReference type="PANTHER" id="PTHR13578">
    <property type="entry name" value="ADDITIONAL SEX COMBS LIKE PROTEIN ASXL"/>
    <property type="match status" value="1"/>
</dbReference>
<reference evidence="13" key="4">
    <citation type="submission" date="2025-08" db="UniProtKB">
        <authorList>
            <consortium name="Ensembl"/>
        </authorList>
    </citation>
    <scope>IDENTIFICATION</scope>
</reference>
<evidence type="ECO:0000256" key="5">
    <source>
        <dbReference type="ARBA" id="ARBA00022771"/>
    </source>
</evidence>
<reference evidence="13" key="5">
    <citation type="submission" date="2025-09" db="UniProtKB">
        <authorList>
            <consortium name="Ensembl"/>
        </authorList>
    </citation>
    <scope>IDENTIFICATION</scope>
</reference>
<feature type="compositionally biased region" description="Polar residues" evidence="10">
    <location>
        <begin position="507"/>
        <end position="518"/>
    </location>
</feature>
<gene>
    <name evidence="13" type="primary">ASXL3</name>
</gene>
<feature type="region of interest" description="Disordered" evidence="10">
    <location>
        <begin position="441"/>
        <end position="656"/>
    </location>
</feature>
<dbReference type="OMA" id="DHYETKE"/>
<feature type="compositionally biased region" description="Basic and acidic residues" evidence="10">
    <location>
        <begin position="185"/>
        <end position="195"/>
    </location>
</feature>
<feature type="domain" description="DEUBAD" evidence="12">
    <location>
        <begin position="232"/>
        <end position="341"/>
    </location>
</feature>
<feature type="region of interest" description="Disordered" evidence="10">
    <location>
        <begin position="1768"/>
        <end position="1792"/>
    </location>
</feature>
<dbReference type="GO" id="GO:0003682">
    <property type="term" value="F:chromatin binding"/>
    <property type="evidence" value="ECO:0007669"/>
    <property type="project" value="TreeGrafter"/>
</dbReference>
<dbReference type="InterPro" id="IPR024811">
    <property type="entry name" value="ASX/ASX-like"/>
</dbReference>
<dbReference type="Proteomes" id="UP000314986">
    <property type="component" value="Unassembled WGS sequence"/>
</dbReference>
<evidence type="ECO:0000256" key="4">
    <source>
        <dbReference type="ARBA" id="ARBA00022723"/>
    </source>
</evidence>
<dbReference type="InterPro" id="IPR044867">
    <property type="entry name" value="DEUBAD_dom"/>
</dbReference>
<dbReference type="PROSITE" id="PS51913">
    <property type="entry name" value="HTH_HARE"/>
    <property type="match status" value="1"/>
</dbReference>
<protein>
    <submittedName>
        <fullName evidence="13">ASXL transcriptional regulator 3</fullName>
    </submittedName>
</protein>
<evidence type="ECO:0000256" key="10">
    <source>
        <dbReference type="SAM" id="MobiDB-lite"/>
    </source>
</evidence>
<evidence type="ECO:0000256" key="7">
    <source>
        <dbReference type="ARBA" id="ARBA00023015"/>
    </source>
</evidence>
<evidence type="ECO:0000256" key="1">
    <source>
        <dbReference type="ARBA" id="ARBA00004123"/>
    </source>
</evidence>
<organism evidence="13 14">
    <name type="scientific">Callorhinchus milii</name>
    <name type="common">Ghost shark</name>
    <dbReference type="NCBI Taxonomy" id="7868"/>
    <lineage>
        <taxon>Eukaryota</taxon>
        <taxon>Metazoa</taxon>
        <taxon>Chordata</taxon>
        <taxon>Craniata</taxon>
        <taxon>Vertebrata</taxon>
        <taxon>Chondrichthyes</taxon>
        <taxon>Holocephali</taxon>
        <taxon>Chimaeriformes</taxon>
        <taxon>Callorhinchidae</taxon>
        <taxon>Callorhinchus</taxon>
    </lineage>
</organism>
<dbReference type="GO" id="GO:0008270">
    <property type="term" value="F:zinc ion binding"/>
    <property type="evidence" value="ECO:0007669"/>
    <property type="project" value="UniProtKB-KW"/>
</dbReference>
<dbReference type="Pfam" id="PF13922">
    <property type="entry name" value="PHD_3"/>
    <property type="match status" value="1"/>
</dbReference>
<dbReference type="InterPro" id="IPR028020">
    <property type="entry name" value="ASX_DEUBAD_dom"/>
</dbReference>
<feature type="region of interest" description="Disordered" evidence="10">
    <location>
        <begin position="1823"/>
        <end position="1857"/>
    </location>
</feature>
<feature type="compositionally biased region" description="Polar residues" evidence="10">
    <location>
        <begin position="1193"/>
        <end position="1214"/>
    </location>
</feature>
<feature type="compositionally biased region" description="Polar residues" evidence="10">
    <location>
        <begin position="1252"/>
        <end position="1269"/>
    </location>
</feature>
<reference evidence="14" key="2">
    <citation type="journal article" date="2007" name="PLoS Biol.">
        <title>Survey sequencing and comparative analysis of the elephant shark (Callorhinchus milii) genome.</title>
        <authorList>
            <person name="Venkatesh B."/>
            <person name="Kirkness E.F."/>
            <person name="Loh Y.H."/>
            <person name="Halpern A.L."/>
            <person name="Lee A.P."/>
            <person name="Johnson J."/>
            <person name="Dandona N."/>
            <person name="Viswanathan L.D."/>
            <person name="Tay A."/>
            <person name="Venter J.C."/>
            <person name="Strausberg R.L."/>
            <person name="Brenner S."/>
        </authorList>
    </citation>
    <scope>NUCLEOTIDE SEQUENCE [LARGE SCALE GENOMIC DNA]</scope>
</reference>
<comment type="similarity">
    <text evidence="2">Belongs to the Asx family.</text>
</comment>
<dbReference type="InterPro" id="IPR026905">
    <property type="entry name" value="ASX-like_PHD"/>
</dbReference>
<dbReference type="Pfam" id="PF05066">
    <property type="entry name" value="HARE-HTH"/>
    <property type="match status" value="1"/>
</dbReference>
<dbReference type="PANTHER" id="PTHR13578:SF18">
    <property type="entry name" value="POLYCOMB GROUP PROTEIN ASXL3-RELATED"/>
    <property type="match status" value="1"/>
</dbReference>
<feature type="compositionally biased region" description="Low complexity" evidence="10">
    <location>
        <begin position="1150"/>
        <end position="1168"/>
    </location>
</feature>
<evidence type="ECO:0000256" key="8">
    <source>
        <dbReference type="ARBA" id="ARBA00023163"/>
    </source>
</evidence>
<keyword evidence="3" id="KW-0678">Repressor</keyword>
<sequence length="2056" mass="219750">MDFANKSTDQTTATLSVLEKHPNAPMTPKQILQVIQKEGLKEMSGTSPLACLNAMLHTNARVEDGAFCRIPGKMGLYALKVTVFVTSFVLSYTVCPKQMPDGMSSPHSTSSSTSIAQNKLLSSTQQHTKKALKQALKQQQKRRIGVSMMMNKAIPCVVLTPLKVADEHPESPTGSESNNAGEVNGSDKELREELRSTPGLTKATDQQLKRLKRSSSGNLKRTRGEEIDVETPGSILVNTNLRALINKHTFASLPIHFQQQLLLLLPEVDRQMGCDGVMRLSASALNNEFFAYAAQGWKERLAEGEFTPEMQIRIRQEIEKEKKIEQWKEKFFEQYYGEKSGITQEEAVNLASMNDYVGNGDSGSFPEQRILAGPSQAQNDSKHDSKAKPVPYKDLKQTQCTMQQTPAKDPPETVKAEDILISLCSDISSDESAIQEEIAEEIEPNVCENHNDNKSPEANKTDTDHDCPVQPEEVEHEMPTDGSKPILNTQSVPEPEPQSKHAVEPQAATSEISSTSYHLHTPASKASEVSNSVDLPQNDERDLEHGTENEQRTPEQCSLPMCSETAPYGAETVSNSHESSEGKTENTSQQSHASTCSETTKASEKENKDFENQPRVFQQPPEQPPQLCTSSVSSPPPSEARNDSKDLELQKRKPLEARVPEICQEKRPRIENDQSFRTAPCRSQVEPETSAKAQPKVPPIKIQLSRIKLPFVIKSQPSYYVCPRASSNAAMGGGRNTGARTLADIKARAQQARAQREAAAAASAGTGAAGSCADGGTSNTGANGGQTRTLADIKAQTKAKLFAKHQARAQLQQVDVHAYVRQAMSTVGEVQDASVSKNEGLVKEDHAPLTILTCALENTNVPSIADSVTVSHYIDSIAENNAAPCSTNSNVTPSSPDSVATQSSTGSVAATSLTGNIAAPTSAGNIVIPSFAGNDVVPTSAGCVSAPNSSSSVLAQASVGSNAVPCSVDSITLQSTDYVKAVSCVDHISPSSDNANTNLSADFAGNIALPGSVSPVTTSSHGNINISASSGAIAVPNSTVKQQSPHNITVQSYTDGTAMASCAGSAAVPASTDTVARPSCVANIAIPSCANDSSLPHCADSIVPSCITMTRTNSAPTSADNTVIAGAANSVSVARAAYNVYLQYPPESTHPPGYSSSSSGNTSIPSPGDNTNVQSRNEIDSCDNDSCIGETAEPNSVPSADDSSFENNSTPVSANNMVVSSDVTIVLKSAAVPLDLGSPAVTSKMEAGVSPQLLSAPQPSINAKETSNPGEDYTVPRSTTAAGTYSPADLSLNSQPEAFKIENTLNNNETQSQELNNKWVEPNIGNQLEEIDRNSGSKVLTKQDDNSLPTASLGSEGATRLEETTYGARIWSDLTEPHCAVAKTPTNIGAMVISNHSKSCYHVGEEMLRLSDLIGYNRQKQGLNSHKENEGDTLRSGRLGLHINPADSTHINKQPSESVLKLLPEASSDQTGQQSKGLSNIGDSEAKVAEVKEESDKGENSFHPQISAVADSSQTKNSKASFATSQSKTFMSAAVEIQDRVPAPASSNRHLSSVEANNPLVTQLLQGNLPLEKVLPQLRSGARLEINRFPLPSRISAESKVTTAERDVPGNVSYSLSQTPKGHAWGTAGQIQGKARDMQGSKRQAKLIGEQSQSRYEQAKQYTAAGVKMWAQPPLNTDEDQSGERQTLFKQEWISKPFIQHKIAPGLQFKEQKRPLLACGFERTLLNSNDKGNISTAAAPVSQRQHTHPVSVTLRGLAETEGALQTTPQATLGYGTPNTLAFNPRLEGNSPALNSAAQVDTSVDADQESAETVFSNSLEIKQTDGSCRAAQPAQTRSAKYPAALSEREGPSDQKQGAVTVETNKRISLLPATDRCSGIKMERFSVEDGLTSSCAVAVKDVPSDHYETKEQVKVFGPTMDLLLGRIVKDSDFCSHLSSDPSKATSPLAPQKRLQQQLYGNYSTLHFNGTNLKRVTSVIEQSIGSFLGSSGNSTLSTLSNQNNSIPVPKFADSSNGEELELKCSCRLKAMIMCKGCGAFCHDDCIGPSKLCVACLVVR</sequence>
<feature type="region of interest" description="Disordered" evidence="10">
    <location>
        <begin position="1249"/>
        <end position="1291"/>
    </location>
</feature>
<feature type="compositionally biased region" description="Polar residues" evidence="10">
    <location>
        <begin position="172"/>
        <end position="181"/>
    </location>
</feature>
<feature type="region of interest" description="Disordered" evidence="10">
    <location>
        <begin position="1148"/>
        <end position="1214"/>
    </location>
</feature>
<keyword evidence="14" id="KW-1185">Reference proteome</keyword>
<feature type="compositionally biased region" description="Polar residues" evidence="10">
    <location>
        <begin position="1768"/>
        <end position="1781"/>
    </location>
</feature>
<feature type="compositionally biased region" description="Polar residues" evidence="10">
    <location>
        <begin position="585"/>
        <end position="600"/>
    </location>
</feature>
<feature type="region of interest" description="Disordered" evidence="10">
    <location>
        <begin position="1421"/>
        <end position="1453"/>
    </location>
</feature>
<feature type="compositionally biased region" description="Basic and acidic residues" evidence="10">
    <location>
        <begin position="1330"/>
        <end position="1345"/>
    </location>
</feature>
<dbReference type="PROSITE" id="PS51916">
    <property type="entry name" value="DEUBAD"/>
    <property type="match status" value="1"/>
</dbReference>
<feature type="compositionally biased region" description="Basic and acidic residues" evidence="10">
    <location>
        <begin position="1484"/>
        <end position="1500"/>
    </location>
</feature>
<feature type="compositionally biased region" description="Polar residues" evidence="10">
    <location>
        <begin position="1467"/>
        <end position="1482"/>
    </location>
</feature>
<feature type="region of interest" description="Disordered" evidence="10">
    <location>
        <begin position="766"/>
        <end position="785"/>
    </location>
</feature>
<feature type="region of interest" description="Disordered" evidence="10">
    <location>
        <begin position="1467"/>
        <end position="1502"/>
    </location>
</feature>
<feature type="compositionally biased region" description="Basic and acidic residues" evidence="10">
    <location>
        <begin position="640"/>
        <end position="656"/>
    </location>
</feature>
<keyword evidence="5" id="KW-0863">Zinc-finger</keyword>
<name>A0A4W3H481_CALMI</name>
<evidence type="ECO:0000259" key="11">
    <source>
        <dbReference type="PROSITE" id="PS51913"/>
    </source>
</evidence>
<dbReference type="GO" id="GO:0042975">
    <property type="term" value="F:peroxisome proliferator activated receptor binding"/>
    <property type="evidence" value="ECO:0007669"/>
    <property type="project" value="TreeGrafter"/>
</dbReference>
<evidence type="ECO:0000256" key="6">
    <source>
        <dbReference type="ARBA" id="ARBA00022833"/>
    </source>
</evidence>
<feature type="region of interest" description="Disordered" evidence="10">
    <location>
        <begin position="167"/>
        <end position="224"/>
    </location>
</feature>
<keyword evidence="7" id="KW-0805">Transcription regulation</keyword>
<dbReference type="STRING" id="7868.ENSCMIP00000010150"/>
<dbReference type="GO" id="GO:0003677">
    <property type="term" value="F:DNA binding"/>
    <property type="evidence" value="ECO:0007669"/>
    <property type="project" value="InterPro"/>
</dbReference>
<feature type="region of interest" description="Disordered" evidence="10">
    <location>
        <begin position="884"/>
        <end position="903"/>
    </location>
</feature>
<feature type="compositionally biased region" description="Basic and acidic residues" evidence="10">
    <location>
        <begin position="1425"/>
        <end position="1435"/>
    </location>
</feature>
<feature type="compositionally biased region" description="Basic and acidic residues" evidence="10">
    <location>
        <begin position="449"/>
        <end position="467"/>
    </location>
</feature>
<dbReference type="InterPro" id="IPR007759">
    <property type="entry name" value="Asxl_HARE-HTH"/>
</dbReference>